<feature type="region of interest" description="Disordered" evidence="1">
    <location>
        <begin position="268"/>
        <end position="306"/>
    </location>
</feature>
<feature type="region of interest" description="Disordered" evidence="1">
    <location>
        <begin position="1"/>
        <end position="84"/>
    </location>
</feature>
<evidence type="ECO:0000313" key="3">
    <source>
        <dbReference type="Proteomes" id="UP001189429"/>
    </source>
</evidence>
<proteinExistence type="predicted"/>
<feature type="compositionally biased region" description="Gly residues" evidence="1">
    <location>
        <begin position="1"/>
        <end position="12"/>
    </location>
</feature>
<feature type="region of interest" description="Disordered" evidence="1">
    <location>
        <begin position="142"/>
        <end position="161"/>
    </location>
</feature>
<comment type="caution">
    <text evidence="2">The sequence shown here is derived from an EMBL/GenBank/DDBJ whole genome shotgun (WGS) entry which is preliminary data.</text>
</comment>
<dbReference type="Proteomes" id="UP001189429">
    <property type="component" value="Unassembled WGS sequence"/>
</dbReference>
<evidence type="ECO:0000313" key="2">
    <source>
        <dbReference type="EMBL" id="CAK0901693.1"/>
    </source>
</evidence>
<dbReference type="EMBL" id="CAUYUJ010020968">
    <property type="protein sequence ID" value="CAK0901693.1"/>
    <property type="molecule type" value="Genomic_DNA"/>
</dbReference>
<keyword evidence="3" id="KW-1185">Reference proteome</keyword>
<reference evidence="2" key="1">
    <citation type="submission" date="2023-10" db="EMBL/GenBank/DDBJ databases">
        <authorList>
            <person name="Chen Y."/>
            <person name="Shah S."/>
            <person name="Dougan E. K."/>
            <person name="Thang M."/>
            <person name="Chan C."/>
        </authorList>
    </citation>
    <scope>NUCLEOTIDE SEQUENCE [LARGE SCALE GENOMIC DNA]</scope>
</reference>
<protein>
    <submittedName>
        <fullName evidence="2">Uncharacterized protein</fullName>
    </submittedName>
</protein>
<sequence length="306" mass="31348">HETERSGGGGGTSLRPAAALGRRGHLQVPAGDRGGPSRSDGLGSGGDSAARRGGCGFGFVGQHQAPRARAHPVSAEEDRARSELGGGLARRLPHEAHGRLVHGQLRGPHVPRDGRSAHQVEAVEDLRVPPRQRLTPRFVPQARPLGPRALRSPNAAEGSPLPPAPRAACLLGWPACPASWAHDWRDVSSGPCAALPRQAGSASCAYPAAFGPSPAAGRCPFSPGRSCQAARRGVWNSSPRLRTAAAARCLSATVSSCAGPGSVALMGRRRRVEAGGGPMRHGRRPAWGGAADQGSRGASSGARPAG</sequence>
<name>A0ABN9XTZ5_9DINO</name>
<gene>
    <name evidence="2" type="ORF">PCOR1329_LOCUS78568</name>
</gene>
<organism evidence="2 3">
    <name type="scientific">Prorocentrum cordatum</name>
    <dbReference type="NCBI Taxonomy" id="2364126"/>
    <lineage>
        <taxon>Eukaryota</taxon>
        <taxon>Sar</taxon>
        <taxon>Alveolata</taxon>
        <taxon>Dinophyceae</taxon>
        <taxon>Prorocentrales</taxon>
        <taxon>Prorocentraceae</taxon>
        <taxon>Prorocentrum</taxon>
    </lineage>
</organism>
<feature type="non-terminal residue" evidence="2">
    <location>
        <position position="1"/>
    </location>
</feature>
<evidence type="ECO:0000256" key="1">
    <source>
        <dbReference type="SAM" id="MobiDB-lite"/>
    </source>
</evidence>
<accession>A0ABN9XTZ5</accession>
<feature type="compositionally biased region" description="Low complexity" evidence="1">
    <location>
        <begin position="36"/>
        <end position="52"/>
    </location>
</feature>